<dbReference type="Proteomes" id="UP000494163">
    <property type="component" value="Chromosome 2R"/>
</dbReference>
<evidence type="ECO:0000256" key="1">
    <source>
        <dbReference type="SAM" id="SignalP"/>
    </source>
</evidence>
<dbReference type="SUPFAM" id="SSF56436">
    <property type="entry name" value="C-type lectin-like"/>
    <property type="match status" value="1"/>
</dbReference>
<sequence>MKSVWLGLFYLLLATAYTAALDDENDPVGDGKIIPIDASSFAFKDADFALGTSQVSWYQAELLCASIKFTLASILTAADITTVDEWLQKQSIYPLLTQPIWTSGSNLAYSPLYSWHGTGDFITLDNFSGKRPSGTKQMCIGLNARNNLWTAHSCSDKRYFLCQKRVC</sequence>
<dbReference type="InterPro" id="IPR001304">
    <property type="entry name" value="C-type_lectin-like"/>
</dbReference>
<organism evidence="3 4">
    <name type="scientific">Drosophila busckii</name>
    <name type="common">Fruit fly</name>
    <dbReference type="NCBI Taxonomy" id="30019"/>
    <lineage>
        <taxon>Eukaryota</taxon>
        <taxon>Metazoa</taxon>
        <taxon>Ecdysozoa</taxon>
        <taxon>Arthropoda</taxon>
        <taxon>Hexapoda</taxon>
        <taxon>Insecta</taxon>
        <taxon>Pterygota</taxon>
        <taxon>Neoptera</taxon>
        <taxon>Endopterygota</taxon>
        <taxon>Diptera</taxon>
        <taxon>Brachycera</taxon>
        <taxon>Muscomorpha</taxon>
        <taxon>Ephydroidea</taxon>
        <taxon>Drosophilidae</taxon>
        <taxon>Drosophila</taxon>
    </lineage>
</organism>
<dbReference type="InterPro" id="IPR016186">
    <property type="entry name" value="C-type_lectin-like/link_sf"/>
</dbReference>
<dbReference type="CDD" id="cd00037">
    <property type="entry name" value="CLECT"/>
    <property type="match status" value="1"/>
</dbReference>
<dbReference type="InterPro" id="IPR016187">
    <property type="entry name" value="CTDL_fold"/>
</dbReference>
<feature type="chain" id="PRO_5005787990" evidence="1">
    <location>
        <begin position="21"/>
        <end position="167"/>
    </location>
</feature>
<keyword evidence="4" id="KW-1185">Reference proteome</keyword>
<dbReference type="SMR" id="A0A0M3QVM9"/>
<dbReference type="STRING" id="30019.A0A0M3QVM9"/>
<dbReference type="Gene3D" id="3.10.100.10">
    <property type="entry name" value="Mannose-Binding Protein A, subunit A"/>
    <property type="match status" value="1"/>
</dbReference>
<evidence type="ECO:0000259" key="2">
    <source>
        <dbReference type="PROSITE" id="PS50041"/>
    </source>
</evidence>
<evidence type="ECO:0000313" key="4">
    <source>
        <dbReference type="Proteomes" id="UP000494163"/>
    </source>
</evidence>
<dbReference type="OrthoDB" id="7357196at2759"/>
<feature type="domain" description="C-type lectin" evidence="2">
    <location>
        <begin position="43"/>
        <end position="163"/>
    </location>
</feature>
<reference evidence="3 4" key="1">
    <citation type="submission" date="2015-08" db="EMBL/GenBank/DDBJ databases">
        <title>Ancestral chromatin configuration constrains chromatin evolution on differentiating sex chromosomes in Drosophila.</title>
        <authorList>
            <person name="Zhou Q."/>
            <person name="Bachtrog D."/>
        </authorList>
    </citation>
    <scope>NUCLEOTIDE SEQUENCE [LARGE SCALE GENOMIC DNA]</scope>
    <source>
        <tissue evidence="3">Whole larvae</tissue>
    </source>
</reference>
<dbReference type="EMBL" id="CP012524">
    <property type="protein sequence ID" value="ALC42673.1"/>
    <property type="molecule type" value="Genomic_DNA"/>
</dbReference>
<name>A0A0M3QVM9_DROBS</name>
<protein>
    <submittedName>
        <fullName evidence="3">Maker139</fullName>
    </submittedName>
</protein>
<accession>A0A0M3QVM9</accession>
<dbReference type="AlphaFoldDB" id="A0A0M3QVM9"/>
<proteinExistence type="predicted"/>
<dbReference type="PROSITE" id="PS50041">
    <property type="entry name" value="C_TYPE_LECTIN_2"/>
    <property type="match status" value="1"/>
</dbReference>
<dbReference type="Pfam" id="PF00059">
    <property type="entry name" value="Lectin_C"/>
    <property type="match status" value="1"/>
</dbReference>
<dbReference type="SMART" id="SM00034">
    <property type="entry name" value="CLECT"/>
    <property type="match status" value="1"/>
</dbReference>
<feature type="signal peptide" evidence="1">
    <location>
        <begin position="1"/>
        <end position="20"/>
    </location>
</feature>
<keyword evidence="1" id="KW-0732">Signal</keyword>
<evidence type="ECO:0000313" key="3">
    <source>
        <dbReference type="EMBL" id="ALC42673.1"/>
    </source>
</evidence>
<gene>
    <name evidence="3" type="ORF">Dbus_chr2Rg2252</name>
</gene>